<keyword evidence="13" id="KW-0378">Hydrolase</keyword>
<evidence type="ECO:0000313" key="14">
    <source>
        <dbReference type="Proteomes" id="UP000193870"/>
    </source>
</evidence>
<dbReference type="PANTHER" id="PTHR43520">
    <property type="entry name" value="ATP7, ISOFORM B"/>
    <property type="match status" value="1"/>
</dbReference>
<dbReference type="PANTHER" id="PTHR43520:SF8">
    <property type="entry name" value="P-TYPE CU(+) TRANSPORTER"/>
    <property type="match status" value="1"/>
</dbReference>
<dbReference type="InterPro" id="IPR023298">
    <property type="entry name" value="ATPase_P-typ_TM_dom_sf"/>
</dbReference>
<feature type="transmembrane region" description="Helical" evidence="11">
    <location>
        <begin position="439"/>
        <end position="462"/>
    </location>
</feature>
<dbReference type="InterPro" id="IPR006121">
    <property type="entry name" value="HMA_dom"/>
</dbReference>
<evidence type="ECO:0000256" key="11">
    <source>
        <dbReference type="RuleBase" id="RU362081"/>
    </source>
</evidence>
<keyword evidence="10 11" id="KW-0472">Membrane</keyword>
<dbReference type="NCBIfam" id="TIGR01511">
    <property type="entry name" value="ATPase-IB1_Cu"/>
    <property type="match status" value="1"/>
</dbReference>
<dbReference type="PROSITE" id="PS01229">
    <property type="entry name" value="COF_2"/>
    <property type="match status" value="1"/>
</dbReference>
<dbReference type="InterPro" id="IPR018303">
    <property type="entry name" value="ATPase_P-typ_P_site"/>
</dbReference>
<dbReference type="Gene3D" id="3.30.70.100">
    <property type="match status" value="2"/>
</dbReference>
<dbReference type="GO" id="GO:0055070">
    <property type="term" value="P:copper ion homeostasis"/>
    <property type="evidence" value="ECO:0007669"/>
    <property type="project" value="TreeGrafter"/>
</dbReference>
<evidence type="ECO:0000256" key="9">
    <source>
        <dbReference type="ARBA" id="ARBA00022989"/>
    </source>
</evidence>
<feature type="transmembrane region" description="Helical" evidence="11">
    <location>
        <begin position="186"/>
        <end position="209"/>
    </location>
</feature>
<dbReference type="CDD" id="cd02094">
    <property type="entry name" value="P-type_ATPase_Cu-like"/>
    <property type="match status" value="1"/>
</dbReference>
<dbReference type="PROSITE" id="PS01047">
    <property type="entry name" value="HMA_1"/>
    <property type="match status" value="1"/>
</dbReference>
<protein>
    <submittedName>
        <fullName evidence="13">Copper-transporting P-type ATPase</fullName>
        <ecNumber evidence="13">3.6.3.4</ecNumber>
    </submittedName>
</protein>
<keyword evidence="3 11" id="KW-1003">Cell membrane</keyword>
<keyword evidence="5 11" id="KW-0479">Metal-binding</keyword>
<dbReference type="InterPro" id="IPR036412">
    <property type="entry name" value="HAD-like_sf"/>
</dbReference>
<dbReference type="Gene3D" id="2.70.150.10">
    <property type="entry name" value="Calcium-transporting ATPase, cytoplasmic transduction domain A"/>
    <property type="match status" value="1"/>
</dbReference>
<feature type="transmembrane region" description="Helical" evidence="11">
    <location>
        <begin position="258"/>
        <end position="276"/>
    </location>
</feature>
<dbReference type="Pfam" id="PF00702">
    <property type="entry name" value="Hydrolase"/>
    <property type="match status" value="1"/>
</dbReference>
<dbReference type="SUPFAM" id="SSF56784">
    <property type="entry name" value="HAD-like"/>
    <property type="match status" value="1"/>
</dbReference>
<dbReference type="PRINTS" id="PR00119">
    <property type="entry name" value="CATATPASE"/>
</dbReference>
<keyword evidence="8" id="KW-1278">Translocase</keyword>
<dbReference type="InterPro" id="IPR008250">
    <property type="entry name" value="ATPase_P-typ_transduc_dom_A_sf"/>
</dbReference>
<keyword evidence="9 11" id="KW-1133">Transmembrane helix</keyword>
<dbReference type="Pfam" id="PF00122">
    <property type="entry name" value="E1-E2_ATPase"/>
    <property type="match status" value="1"/>
</dbReference>
<dbReference type="InterPro" id="IPR036163">
    <property type="entry name" value="HMA_dom_sf"/>
</dbReference>
<dbReference type="SUPFAM" id="SSF81653">
    <property type="entry name" value="Calcium ATPase, transduction domain A"/>
    <property type="match status" value="1"/>
</dbReference>
<dbReference type="InterPro" id="IPR044492">
    <property type="entry name" value="P_typ_ATPase_HD_dom"/>
</dbReference>
<evidence type="ECO:0000256" key="3">
    <source>
        <dbReference type="ARBA" id="ARBA00022475"/>
    </source>
</evidence>
<evidence type="ECO:0000256" key="10">
    <source>
        <dbReference type="ARBA" id="ARBA00023136"/>
    </source>
</evidence>
<feature type="domain" description="HMA" evidence="12">
    <location>
        <begin position="4"/>
        <end position="68"/>
    </location>
</feature>
<dbReference type="Pfam" id="PF00403">
    <property type="entry name" value="HMA"/>
    <property type="match status" value="2"/>
</dbReference>
<evidence type="ECO:0000256" key="5">
    <source>
        <dbReference type="ARBA" id="ARBA00022723"/>
    </source>
</evidence>
<evidence type="ECO:0000259" key="12">
    <source>
        <dbReference type="PROSITE" id="PS50846"/>
    </source>
</evidence>
<feature type="transmembrane region" description="Helical" evidence="11">
    <location>
        <begin position="777"/>
        <end position="799"/>
    </location>
</feature>
<comment type="subcellular location">
    <subcellularLocation>
        <location evidence="1">Cell membrane</location>
        <topology evidence="1">Multi-pass membrane protein</topology>
    </subcellularLocation>
</comment>
<dbReference type="RefSeq" id="WP_245749565.1">
    <property type="nucleotide sequence ID" value="NZ_FOPF01000001.1"/>
</dbReference>
<dbReference type="InterPro" id="IPR023214">
    <property type="entry name" value="HAD_sf"/>
</dbReference>
<dbReference type="SUPFAM" id="SSF55008">
    <property type="entry name" value="HMA, heavy metal-associated domain"/>
    <property type="match status" value="2"/>
</dbReference>
<dbReference type="Gene3D" id="3.40.50.1000">
    <property type="entry name" value="HAD superfamily/HAD-like"/>
    <property type="match status" value="1"/>
</dbReference>
<feature type="domain" description="HMA" evidence="12">
    <location>
        <begin position="70"/>
        <end position="136"/>
    </location>
</feature>
<evidence type="ECO:0000256" key="4">
    <source>
        <dbReference type="ARBA" id="ARBA00022692"/>
    </source>
</evidence>
<dbReference type="NCBIfam" id="TIGR01494">
    <property type="entry name" value="ATPase_P-type"/>
    <property type="match status" value="1"/>
</dbReference>
<gene>
    <name evidence="13" type="primary">actP</name>
    <name evidence="13" type="ORF">PAM7066_00628</name>
</gene>
<dbReference type="STRING" id="315423.SAMN04488020_101627"/>
<dbReference type="InterPro" id="IPR059000">
    <property type="entry name" value="ATPase_P-type_domA"/>
</dbReference>
<evidence type="ECO:0000256" key="8">
    <source>
        <dbReference type="ARBA" id="ARBA00022967"/>
    </source>
</evidence>
<reference evidence="13 14" key="1">
    <citation type="submission" date="2017-03" db="EMBL/GenBank/DDBJ databases">
        <authorList>
            <person name="Afonso C.L."/>
            <person name="Miller P.J."/>
            <person name="Scott M.A."/>
            <person name="Spackman E."/>
            <person name="Goraichik I."/>
            <person name="Dimitrov K.M."/>
            <person name="Suarez D.L."/>
            <person name="Swayne D.E."/>
        </authorList>
    </citation>
    <scope>NUCLEOTIDE SEQUENCE [LARGE SCALE GENOMIC DNA]</scope>
    <source>
        <strain evidence="13 14">CECT 7066</strain>
    </source>
</reference>
<dbReference type="EMBL" id="FWFV01000001">
    <property type="protein sequence ID" value="SLN18879.1"/>
    <property type="molecule type" value="Genomic_DNA"/>
</dbReference>
<feature type="transmembrane region" description="Helical" evidence="11">
    <location>
        <begin position="161"/>
        <end position="180"/>
    </location>
</feature>
<dbReference type="GO" id="GO:0043682">
    <property type="term" value="F:P-type divalent copper transporter activity"/>
    <property type="evidence" value="ECO:0007669"/>
    <property type="project" value="TreeGrafter"/>
</dbReference>
<comment type="similarity">
    <text evidence="2 11">Belongs to the cation transport ATPase (P-type) (TC 3.A.3) family. Type IB subfamily.</text>
</comment>
<keyword evidence="7 11" id="KW-0067">ATP-binding</keyword>
<keyword evidence="14" id="KW-1185">Reference proteome</keyword>
<proteinExistence type="inferred from homology"/>
<name>A0A1Y5RJP7_9RHOB</name>
<dbReference type="Gene3D" id="3.40.1110.10">
    <property type="entry name" value="Calcium-transporting ATPase, cytoplasmic domain N"/>
    <property type="match status" value="1"/>
</dbReference>
<dbReference type="EC" id="3.6.3.4" evidence="13"/>
<dbReference type="SUPFAM" id="SSF81665">
    <property type="entry name" value="Calcium ATPase, transmembrane domain M"/>
    <property type="match status" value="1"/>
</dbReference>
<organism evidence="13 14">
    <name type="scientific">Palleronia marisminoris</name>
    <dbReference type="NCBI Taxonomy" id="315423"/>
    <lineage>
        <taxon>Bacteria</taxon>
        <taxon>Pseudomonadati</taxon>
        <taxon>Pseudomonadota</taxon>
        <taxon>Alphaproteobacteria</taxon>
        <taxon>Rhodobacterales</taxon>
        <taxon>Roseobacteraceae</taxon>
        <taxon>Palleronia</taxon>
    </lineage>
</organism>
<evidence type="ECO:0000256" key="2">
    <source>
        <dbReference type="ARBA" id="ARBA00006024"/>
    </source>
</evidence>
<dbReference type="InterPro" id="IPR017969">
    <property type="entry name" value="Heavy-metal-associated_CS"/>
</dbReference>
<dbReference type="SFLD" id="SFLDG00002">
    <property type="entry name" value="C1.7:_P-type_atpase_like"/>
    <property type="match status" value="1"/>
</dbReference>
<dbReference type="InterPro" id="IPR023299">
    <property type="entry name" value="ATPase_P-typ_cyto_dom_N"/>
</dbReference>
<dbReference type="SFLD" id="SFLDS00003">
    <property type="entry name" value="Haloacid_Dehalogenase"/>
    <property type="match status" value="1"/>
</dbReference>
<keyword evidence="6 11" id="KW-0547">Nucleotide-binding</keyword>
<dbReference type="SFLD" id="SFLDF00027">
    <property type="entry name" value="p-type_atpase"/>
    <property type="match status" value="1"/>
</dbReference>
<dbReference type="PROSITE" id="PS00154">
    <property type="entry name" value="ATPASE_E1_E2"/>
    <property type="match status" value="1"/>
</dbReference>
<evidence type="ECO:0000256" key="6">
    <source>
        <dbReference type="ARBA" id="ARBA00022741"/>
    </source>
</evidence>
<dbReference type="GO" id="GO:0005507">
    <property type="term" value="F:copper ion binding"/>
    <property type="evidence" value="ECO:0007669"/>
    <property type="project" value="TreeGrafter"/>
</dbReference>
<dbReference type="InterPro" id="IPR001757">
    <property type="entry name" value="P_typ_ATPase"/>
</dbReference>
<dbReference type="GO" id="GO:0005886">
    <property type="term" value="C:plasma membrane"/>
    <property type="evidence" value="ECO:0007669"/>
    <property type="project" value="UniProtKB-SubCell"/>
</dbReference>
<feature type="transmembrane region" description="Helical" evidence="11">
    <location>
        <begin position="752"/>
        <end position="771"/>
    </location>
</feature>
<dbReference type="FunFam" id="2.70.150.10:FF:000020">
    <property type="entry name" value="Copper-exporting P-type ATPase A"/>
    <property type="match status" value="1"/>
</dbReference>
<evidence type="ECO:0000256" key="7">
    <source>
        <dbReference type="ARBA" id="ARBA00022840"/>
    </source>
</evidence>
<feature type="transmembrane region" description="Helical" evidence="11">
    <location>
        <begin position="411"/>
        <end position="433"/>
    </location>
</feature>
<evidence type="ECO:0000256" key="1">
    <source>
        <dbReference type="ARBA" id="ARBA00004651"/>
    </source>
</evidence>
<dbReference type="AlphaFoldDB" id="A0A1Y5RJP7"/>
<dbReference type="GO" id="GO:0060003">
    <property type="term" value="P:copper ion export"/>
    <property type="evidence" value="ECO:0007669"/>
    <property type="project" value="UniProtKB-ARBA"/>
</dbReference>
<dbReference type="PROSITE" id="PS50846">
    <property type="entry name" value="HMA_2"/>
    <property type="match status" value="2"/>
</dbReference>
<dbReference type="NCBIfam" id="TIGR01525">
    <property type="entry name" value="ATPase-IB_hvy"/>
    <property type="match status" value="1"/>
</dbReference>
<feature type="transmembrane region" description="Helical" evidence="11">
    <location>
        <begin position="230"/>
        <end position="252"/>
    </location>
</feature>
<dbReference type="CDD" id="cd00371">
    <property type="entry name" value="HMA"/>
    <property type="match status" value="2"/>
</dbReference>
<dbReference type="Proteomes" id="UP000193870">
    <property type="component" value="Unassembled WGS sequence"/>
</dbReference>
<accession>A0A1Y5RJP7</accession>
<keyword evidence="4 11" id="KW-0812">Transmembrane</keyword>
<dbReference type="GO" id="GO:0016887">
    <property type="term" value="F:ATP hydrolysis activity"/>
    <property type="evidence" value="ECO:0007669"/>
    <property type="project" value="InterPro"/>
</dbReference>
<dbReference type="GO" id="GO:0005524">
    <property type="term" value="F:ATP binding"/>
    <property type="evidence" value="ECO:0007669"/>
    <property type="project" value="UniProtKB-UniRule"/>
</dbReference>
<evidence type="ECO:0000313" key="13">
    <source>
        <dbReference type="EMBL" id="SLN18879.1"/>
    </source>
</evidence>
<sequence length="827" mass="85373">MSGAVVTIRVQDMSCASCVGRAERALHAVPGVRSAEVNLATETARVDPGDAALSDIVQALSDAGYPAGMSATVLDIDEMSCASCTGRVERALEAVPGVVDARVNLAAGTATVDWLSGATMPDALARAATEAGYPARPQARGDTDAPDRNAAEARTLARQTAIAAALTLPVFLVEMGGHLIPSLGHAIHQVAGLWIAEFLLISLVLAWPGRRFVTKGIPALLKGAPDMNSLVALGTLAAWGYSTVATFTPALLPTGSVAVYYEAAGVIVTLILLGRWMEARAKGRTGAAIRALIGLQPRTARVERDGRTEEIPLADVAPGDRVLVRPGERLPVDAEVIEGRSFVDESMLTGEPVPVEKTAGSNVTGGTMNGTGALTLRATAVGEATVLAGIVRMVQEAQGAKLPIQGAVDRVVRWFVPAVLAVAVLTVLVWLGLGPDPTLGLALVSGVSVLIIACPCAMGLATPTSVMVGTGRAAELGVLFRKGDALQRLQEVATVAFDKTGTLTEGRPELTDLIPAEGTDPDLTLAYAAAVERSSEHPIARAILRGAEKRGLPVASPEDFQSLTGLGARARVDGADVLVGAGRLMAREGIATDVLDSAAAGIAEAGRTPLFVAVDGQVAAVIGVADPVKRGAREAIQALKDRGLRVAMISGDAEATARAIARDLGIEEVIAEVMPEGKVDALKNLHGPVAFVGDGINDAPALAAADVGIAMGTGTDVAIETADVVLMSGDPSGVANAVEVSRRTMRNIRQNLFWAFAYNTALVPVAAGVLWPVTGHLLSPMLAAGAMALSSVFVLTNALRLRTMRFDARTSDRSADADPTYAERSHA</sequence>
<dbReference type="InterPro" id="IPR027256">
    <property type="entry name" value="P-typ_ATPase_IB"/>
</dbReference>